<dbReference type="STRING" id="1572751.PK98_00150"/>
<evidence type="ECO:0000256" key="1">
    <source>
        <dbReference type="ARBA" id="ARBA00003041"/>
    </source>
</evidence>
<keyword evidence="10" id="KW-1185">Reference proteome</keyword>
<dbReference type="InterPro" id="IPR018035">
    <property type="entry name" value="Flagellar_FliH/T3SS_HrpE"/>
</dbReference>
<comment type="caution">
    <text evidence="9">The sequence shown here is derived from an EMBL/GenBank/DDBJ whole genome shotgun (WGS) entry which is preliminary data.</text>
</comment>
<reference evidence="9 10" key="1">
    <citation type="submission" date="2014-11" db="EMBL/GenBank/DDBJ databases">
        <title>Draft genome sequence of Kirrobacter mercurialis.</title>
        <authorList>
            <person name="Coil D.A."/>
            <person name="Eisen J.A."/>
        </authorList>
    </citation>
    <scope>NUCLEOTIDE SEQUENCE [LARGE SCALE GENOMIC DNA]</scope>
    <source>
        <strain evidence="9 10">Coronado</strain>
    </source>
</reference>
<feature type="domain" description="Flagellar assembly protein FliH/Type III secretion system HrpE" evidence="8">
    <location>
        <begin position="71"/>
        <end position="188"/>
    </location>
</feature>
<gene>
    <name evidence="9" type="ORF">PK98_00150</name>
</gene>
<dbReference type="EMBL" id="JTDN01000001">
    <property type="protein sequence ID" value="KHL25225.1"/>
    <property type="molecule type" value="Genomic_DNA"/>
</dbReference>
<evidence type="ECO:0000259" key="8">
    <source>
        <dbReference type="Pfam" id="PF02108"/>
    </source>
</evidence>
<dbReference type="RefSeq" id="WP_039093479.1">
    <property type="nucleotide sequence ID" value="NZ_JTDN01000001.1"/>
</dbReference>
<comment type="function">
    <text evidence="1">Needed for flagellar regrowth and assembly.</text>
</comment>
<keyword evidence="4" id="KW-0813">Transport</keyword>
<sequence length="196" mass="20781">MTYRLYHSGAASALFGPTPLIRRDEARMIREAAALLDHARSVAAEAEAARAEGFAAGRQEGLRLVLEERDRTLADLIVPVARQVEQAQAALHDDIATLALEAIRRMIGALPDGDLLAGLARQAVAALPLDEVDRIAVPPASHLAVGERLGAPWAQLIVADAQLAPGDCVIHTRSGKVVASVSLQLERLAERWGAAG</sequence>
<dbReference type="PANTHER" id="PTHR34982">
    <property type="entry name" value="YOP PROTEINS TRANSLOCATION PROTEIN L"/>
    <property type="match status" value="1"/>
</dbReference>
<evidence type="ECO:0000256" key="2">
    <source>
        <dbReference type="ARBA" id="ARBA00006602"/>
    </source>
</evidence>
<evidence type="ECO:0000313" key="10">
    <source>
        <dbReference type="Proteomes" id="UP000030988"/>
    </source>
</evidence>
<dbReference type="Pfam" id="PF02108">
    <property type="entry name" value="FliH"/>
    <property type="match status" value="1"/>
</dbReference>
<dbReference type="PANTHER" id="PTHR34982:SF1">
    <property type="entry name" value="FLAGELLAR ASSEMBLY PROTEIN FLIH"/>
    <property type="match status" value="1"/>
</dbReference>
<keyword evidence="7" id="KW-1006">Bacterial flagellum protein export</keyword>
<proteinExistence type="inferred from homology"/>
<evidence type="ECO:0000256" key="7">
    <source>
        <dbReference type="ARBA" id="ARBA00023225"/>
    </source>
</evidence>
<dbReference type="Proteomes" id="UP000030988">
    <property type="component" value="Unassembled WGS sequence"/>
</dbReference>
<organism evidence="9 10">
    <name type="scientific">Croceibacterium mercuriale</name>
    <dbReference type="NCBI Taxonomy" id="1572751"/>
    <lineage>
        <taxon>Bacteria</taxon>
        <taxon>Pseudomonadati</taxon>
        <taxon>Pseudomonadota</taxon>
        <taxon>Alphaproteobacteria</taxon>
        <taxon>Sphingomonadales</taxon>
        <taxon>Erythrobacteraceae</taxon>
        <taxon>Croceibacterium</taxon>
    </lineage>
</organism>
<dbReference type="GO" id="GO:0015031">
    <property type="term" value="P:protein transport"/>
    <property type="evidence" value="ECO:0007669"/>
    <property type="project" value="UniProtKB-KW"/>
</dbReference>
<keyword evidence="5" id="KW-1005">Bacterial flagellum biogenesis</keyword>
<evidence type="ECO:0000256" key="4">
    <source>
        <dbReference type="ARBA" id="ARBA00022448"/>
    </source>
</evidence>
<evidence type="ECO:0000256" key="3">
    <source>
        <dbReference type="ARBA" id="ARBA00016507"/>
    </source>
</evidence>
<evidence type="ECO:0000313" key="9">
    <source>
        <dbReference type="EMBL" id="KHL25225.1"/>
    </source>
</evidence>
<dbReference type="InterPro" id="IPR051472">
    <property type="entry name" value="T3SS_Stator/FliH"/>
</dbReference>
<evidence type="ECO:0000256" key="6">
    <source>
        <dbReference type="ARBA" id="ARBA00022927"/>
    </source>
</evidence>
<protein>
    <recommendedName>
        <fullName evidence="3">Flagellar assembly protein FliH</fullName>
    </recommendedName>
</protein>
<keyword evidence="6" id="KW-0653">Protein transport</keyword>
<comment type="similarity">
    <text evidence="2">Belongs to the FliH family.</text>
</comment>
<evidence type="ECO:0000256" key="5">
    <source>
        <dbReference type="ARBA" id="ARBA00022795"/>
    </source>
</evidence>
<dbReference type="GO" id="GO:0044781">
    <property type="term" value="P:bacterial-type flagellum organization"/>
    <property type="evidence" value="ECO:0007669"/>
    <property type="project" value="UniProtKB-KW"/>
</dbReference>
<dbReference type="OrthoDB" id="7188196at2"/>
<accession>A0A0B2BZE3</accession>
<dbReference type="GO" id="GO:0005829">
    <property type="term" value="C:cytosol"/>
    <property type="evidence" value="ECO:0007669"/>
    <property type="project" value="TreeGrafter"/>
</dbReference>
<name>A0A0B2BZE3_9SPHN</name>
<dbReference type="AlphaFoldDB" id="A0A0B2BZE3"/>